<evidence type="ECO:0000313" key="2">
    <source>
        <dbReference type="EMBL" id="HAG1892144.1"/>
    </source>
</evidence>
<organism evidence="2">
    <name type="scientific">Salmonella enterica</name>
    <name type="common">Salmonella choleraesuis</name>
    <dbReference type="NCBI Taxonomy" id="28901"/>
    <lineage>
        <taxon>Bacteria</taxon>
        <taxon>Pseudomonadati</taxon>
        <taxon>Pseudomonadota</taxon>
        <taxon>Gammaproteobacteria</taxon>
        <taxon>Enterobacterales</taxon>
        <taxon>Enterobacteriaceae</taxon>
        <taxon>Salmonella</taxon>
    </lineage>
</organism>
<accession>A0A759KBJ2</accession>
<reference evidence="2" key="2">
    <citation type="submission" date="2020-02" db="EMBL/GenBank/DDBJ databases">
        <authorList>
            <consortium name="NCBI Pathogen Detection Project"/>
        </authorList>
    </citation>
    <scope>NUCLEOTIDE SEQUENCE</scope>
    <source>
        <strain evidence="2">MA.CK_94/00000542</strain>
    </source>
</reference>
<gene>
    <name evidence="2" type="ORF">G8W59_004209</name>
</gene>
<keyword evidence="1" id="KW-0175">Coiled coil</keyword>
<evidence type="ECO:0000256" key="1">
    <source>
        <dbReference type="SAM" id="Coils"/>
    </source>
</evidence>
<evidence type="ECO:0008006" key="3">
    <source>
        <dbReference type="Google" id="ProtNLM"/>
    </source>
</evidence>
<sequence>MPKEIQTNYFPQPPLEGVLIKQDTIRKNYYFRRLEQQARQRAKEIIKDAQIEAQELQKNARREGFQQGMLTALQQIATYLSDSNRALAHWQKKLDKQVREVMSVSVNHPETLMLVLDEWLSGINTPECAVHILFPVSMKHIHSEIAERLNEEWGGMIHIEYHSESTFVFRCGDDIAEFSPVAFIDSGSCKIMKESTSDMNMDCKSISRESVENFITYCRTLTD</sequence>
<comment type="caution">
    <text evidence="2">The sequence shown here is derived from an EMBL/GenBank/DDBJ whole genome shotgun (WGS) entry which is preliminary data.</text>
</comment>
<feature type="coiled-coil region" evidence="1">
    <location>
        <begin position="32"/>
        <end position="59"/>
    </location>
</feature>
<dbReference type="AlphaFoldDB" id="A0A759KBJ2"/>
<reference evidence="2" key="1">
    <citation type="journal article" date="2018" name="Genome Biol.">
        <title>SKESA: strategic k-mer extension for scrupulous assemblies.</title>
        <authorList>
            <person name="Souvorov A."/>
            <person name="Agarwala R."/>
            <person name="Lipman D.J."/>
        </authorList>
    </citation>
    <scope>NUCLEOTIDE SEQUENCE</scope>
    <source>
        <strain evidence="2">MA.CK_94/00000542</strain>
    </source>
</reference>
<name>A0A759KBJ2_SALER</name>
<dbReference type="EMBL" id="DAAXOJ010000008">
    <property type="protein sequence ID" value="HAG1892144.1"/>
    <property type="molecule type" value="Genomic_DNA"/>
</dbReference>
<proteinExistence type="predicted"/>
<protein>
    <recommendedName>
        <fullName evidence="3">Oxygen-regulated invasion protein OrgB</fullName>
    </recommendedName>
</protein>